<evidence type="ECO:0000256" key="7">
    <source>
        <dbReference type="RuleBase" id="RU366022"/>
    </source>
</evidence>
<dbReference type="Pfam" id="PF16420">
    <property type="entry name" value="ATG7_N"/>
    <property type="match status" value="1"/>
</dbReference>
<keyword evidence="7" id="KW-0963">Cytoplasm</keyword>
<dbReference type="Gene3D" id="3.40.140.70">
    <property type="entry name" value="Ubiquitin-like modifier-activating enzyme ATG7 N-terminal domain"/>
    <property type="match status" value="1"/>
</dbReference>
<evidence type="ECO:0000256" key="2">
    <source>
        <dbReference type="ARBA" id="ARBA00017647"/>
    </source>
</evidence>
<keyword evidence="11" id="KW-1185">Reference proteome</keyword>
<dbReference type="OMA" id="RQIWDAI"/>
<keyword evidence="4 7" id="KW-0653">Protein transport</keyword>
<evidence type="ECO:0000256" key="6">
    <source>
        <dbReference type="PIRSR" id="PIRSR606285-1"/>
    </source>
</evidence>
<reference evidence="10 11" key="1">
    <citation type="submission" date="2016-04" db="EMBL/GenBank/DDBJ databases">
        <title>Evolutionary innovation and constraint leading to complex multicellularity in the Ascomycota.</title>
        <authorList>
            <person name="Cisse O."/>
            <person name="Nguyen A."/>
            <person name="Hewitt D.A."/>
            <person name="Jedd G."/>
            <person name="Stajich J.E."/>
        </authorList>
    </citation>
    <scope>NUCLEOTIDE SEQUENCE [LARGE SCALE GENOMIC DNA]</scope>
    <source>
        <strain evidence="10 11">DAH-3</strain>
    </source>
</reference>
<comment type="subunit">
    <text evidence="7">Homodimer.</text>
</comment>
<evidence type="ECO:0000256" key="1">
    <source>
        <dbReference type="ARBA" id="ARBA00010931"/>
    </source>
</evidence>
<dbReference type="Pfam" id="PF00899">
    <property type="entry name" value="ThiF"/>
    <property type="match status" value="1"/>
</dbReference>
<evidence type="ECO:0000313" key="10">
    <source>
        <dbReference type="EMBL" id="OLL22982.1"/>
    </source>
</evidence>
<dbReference type="GO" id="GO:0032446">
    <property type="term" value="P:protein modification by small protein conjugation"/>
    <property type="evidence" value="ECO:0007669"/>
    <property type="project" value="TreeGrafter"/>
</dbReference>
<dbReference type="GO" id="GO:0000422">
    <property type="term" value="P:autophagy of mitochondrion"/>
    <property type="evidence" value="ECO:0007669"/>
    <property type="project" value="TreeGrafter"/>
</dbReference>
<dbReference type="GO" id="GO:0000045">
    <property type="term" value="P:autophagosome assembly"/>
    <property type="evidence" value="ECO:0007669"/>
    <property type="project" value="TreeGrafter"/>
</dbReference>
<comment type="subcellular location">
    <subcellularLocation>
        <location evidence="7">Cytoplasm</location>
    </subcellularLocation>
    <subcellularLocation>
        <location evidence="7">Preautophagosomal structure</location>
    </subcellularLocation>
</comment>
<dbReference type="PANTHER" id="PTHR10953">
    <property type="entry name" value="UBIQUITIN-ACTIVATING ENZYME E1"/>
    <property type="match status" value="1"/>
</dbReference>
<dbReference type="OrthoDB" id="338614at2759"/>
<dbReference type="EMBL" id="LXFE01002478">
    <property type="protein sequence ID" value="OLL22982.1"/>
    <property type="molecule type" value="Genomic_DNA"/>
</dbReference>
<dbReference type="GO" id="GO:0000407">
    <property type="term" value="C:phagophore assembly site"/>
    <property type="evidence" value="ECO:0007669"/>
    <property type="project" value="UniProtKB-SubCell"/>
</dbReference>
<dbReference type="AlphaFoldDB" id="A0A1U7LKA9"/>
<feature type="domain" description="Ubiquitin-like modifier-activating enzyme Atg7 N-terminal" evidence="9">
    <location>
        <begin position="3"/>
        <end position="238"/>
    </location>
</feature>
<dbReference type="STRING" id="1198029.A0A1U7LKA9"/>
<sequence length="589" mass="65453">GVSKDDCIAIGTIKNFNTIEAFKSVDKAEFLDDAGDEVLQNIDDGTSLADPSTLVYFKLLTFADLKKYVYYSWIAVPALLIEPLWTFDGPDSLEVIPPSDLSFRDTVEAWKQTVEQNQWGFFLFKRIRNEWVIGKVCELQDKFWSNTAAKDRMIGFVDPSKKESNPGWPLRNFLSLIRRRIDLQRIKVLCYRDSPLSETSKSVILHLSIEIGLADPLGWEKNQHDKIAAKIMDLGPMMDPTKLSDTAVNLNLKLMRWRIAPDLKLEKIKRTRCLLVGAGTLGCNIARGLMGWGVQHITFVDSAKISYSNPVRQSLYTFQDCLDGGKPKAVRAADALREIYPGISSSGVELTIPMPGHPIINEPRFLIDFRHLEELVKNSDAIFLLTDSRESRWLLSLLGAAHNKLVINAALGFESYLVMRHGVPSQSPRLGCYFCSDIVAPADSLRDRAFDQMCTVTRPGVAFIASGLAVELMVSTLQHPDGVRADALTTEEHGKSPKSSLGLVPHQIRGFLGSFSQLTLRGPANDRCSACSPVVIEKYETEGSAFILRVLDTPGYIEEVSGLAEIQRSADAAEQVTIIEDSDDNGELN</sequence>
<dbReference type="GO" id="GO:0015031">
    <property type="term" value="P:protein transport"/>
    <property type="evidence" value="ECO:0007669"/>
    <property type="project" value="UniProtKB-UniRule"/>
</dbReference>
<dbReference type="GO" id="GO:0006995">
    <property type="term" value="P:cellular response to nitrogen starvation"/>
    <property type="evidence" value="ECO:0007669"/>
    <property type="project" value="TreeGrafter"/>
</dbReference>
<dbReference type="PANTHER" id="PTHR10953:SF3">
    <property type="entry name" value="UBIQUITIN-LIKE MODIFIER-ACTIVATING ENZYME ATG7"/>
    <property type="match status" value="1"/>
</dbReference>
<evidence type="ECO:0000259" key="8">
    <source>
        <dbReference type="Pfam" id="PF00899"/>
    </source>
</evidence>
<dbReference type="InterPro" id="IPR035985">
    <property type="entry name" value="Ubiquitin-activating_enz"/>
</dbReference>
<evidence type="ECO:0000259" key="9">
    <source>
        <dbReference type="Pfam" id="PF16420"/>
    </source>
</evidence>
<protein>
    <recommendedName>
        <fullName evidence="2 7">Ubiquitin-like modifier-activating enzyme ATG7</fullName>
    </recommendedName>
    <alternativeName>
        <fullName evidence="7">Autophagy-related protein 7</fullName>
    </alternativeName>
</protein>
<evidence type="ECO:0000256" key="3">
    <source>
        <dbReference type="ARBA" id="ARBA00022448"/>
    </source>
</evidence>
<comment type="caution">
    <text evidence="10">The sequence shown here is derived from an EMBL/GenBank/DDBJ whole genome shotgun (WGS) entry which is preliminary data.</text>
</comment>
<comment type="similarity">
    <text evidence="1 7">Belongs to the ATG7 family.</text>
</comment>
<dbReference type="GO" id="GO:0019779">
    <property type="term" value="F:Atg8 activating enzyme activity"/>
    <property type="evidence" value="ECO:0007669"/>
    <property type="project" value="TreeGrafter"/>
</dbReference>
<dbReference type="SUPFAM" id="SSF69572">
    <property type="entry name" value="Activating enzymes of the ubiquitin-like proteins"/>
    <property type="match status" value="1"/>
</dbReference>
<name>A0A1U7LKA9_NEOID</name>
<feature type="non-terminal residue" evidence="10">
    <location>
        <position position="1"/>
    </location>
</feature>
<dbReference type="InterPro" id="IPR042523">
    <property type="entry name" value="Atg7_N_2"/>
</dbReference>
<proteinExistence type="inferred from homology"/>
<feature type="active site" description="Glycyl thioester intermediate" evidence="6">
    <location>
        <position position="454"/>
    </location>
</feature>
<dbReference type="InterPro" id="IPR032197">
    <property type="entry name" value="Atg7_N"/>
</dbReference>
<dbReference type="GO" id="GO:0016887">
    <property type="term" value="F:ATP hydrolysis activity"/>
    <property type="evidence" value="ECO:0007669"/>
    <property type="project" value="UniProtKB-ARBA"/>
</dbReference>
<organism evidence="10 11">
    <name type="scientific">Neolecta irregularis (strain DAH-3)</name>
    <dbReference type="NCBI Taxonomy" id="1198029"/>
    <lineage>
        <taxon>Eukaryota</taxon>
        <taxon>Fungi</taxon>
        <taxon>Dikarya</taxon>
        <taxon>Ascomycota</taxon>
        <taxon>Taphrinomycotina</taxon>
        <taxon>Neolectales</taxon>
        <taxon>Neolectaceae</taxon>
        <taxon>Neolecta</taxon>
    </lineage>
</organism>
<feature type="domain" description="THIF-type NAD/FAD binding fold" evidence="8">
    <location>
        <begin position="255"/>
        <end position="481"/>
    </location>
</feature>
<dbReference type="Proteomes" id="UP000186594">
    <property type="component" value="Unassembled WGS sequence"/>
</dbReference>
<dbReference type="NCBIfam" id="TIGR01381">
    <property type="entry name" value="E1_like_apg7"/>
    <property type="match status" value="1"/>
</dbReference>
<evidence type="ECO:0000256" key="4">
    <source>
        <dbReference type="ARBA" id="ARBA00022927"/>
    </source>
</evidence>
<dbReference type="CDD" id="cd01486">
    <property type="entry name" value="Apg7"/>
    <property type="match status" value="1"/>
</dbReference>
<evidence type="ECO:0000256" key="5">
    <source>
        <dbReference type="ARBA" id="ARBA00023006"/>
    </source>
</evidence>
<keyword evidence="7" id="KW-0833">Ubl conjugation pathway</keyword>
<evidence type="ECO:0000313" key="11">
    <source>
        <dbReference type="Proteomes" id="UP000186594"/>
    </source>
</evidence>
<dbReference type="Gene3D" id="3.40.50.720">
    <property type="entry name" value="NAD(P)-binding Rossmann-like Domain"/>
    <property type="match status" value="1"/>
</dbReference>
<accession>A0A1U7LKA9</accession>
<keyword evidence="3 7" id="KW-0813">Transport</keyword>
<dbReference type="InterPro" id="IPR045886">
    <property type="entry name" value="ThiF/MoeB/HesA"/>
</dbReference>
<dbReference type="GO" id="GO:0034727">
    <property type="term" value="P:piecemeal microautophagy of the nucleus"/>
    <property type="evidence" value="ECO:0007669"/>
    <property type="project" value="TreeGrafter"/>
</dbReference>
<dbReference type="FunFam" id="3.40.50.720:FF:000243">
    <property type="entry name" value="Ubiquitin-like modifier-activating enzyme ATG7"/>
    <property type="match status" value="1"/>
</dbReference>
<dbReference type="InterPro" id="IPR006285">
    <property type="entry name" value="Atg7"/>
</dbReference>
<comment type="function">
    <text evidence="7">E1-like activating enzyme involved in the 2 ubiquitin-like systems required for cytoplasm to vacuole transport (Cvt) and autophagy. Activates ATG12 for its conjugation with ATG5 and ATG8 for its conjugation with phosphatidylethanolamine. Both systems are needed for the ATG8 association to Cvt vesicles and autophagosomes membranes. Autophagy is essential for maintenance of amino acid levels and protein synthesis under nitrogen starvation. Required for selective autophagic degradation of the nucleus (nucleophagy) as well as for mitophagy which contributes to regulate mitochondrial quantity and quality by eliminating the mitochondria to a basal level to fulfill cellular energy requirements and preventing excess ROS production.</text>
</comment>
<keyword evidence="5 7" id="KW-0072">Autophagy</keyword>
<dbReference type="InterPro" id="IPR000594">
    <property type="entry name" value="ThiF_NAD_FAD-bd"/>
</dbReference>
<dbReference type="GO" id="GO:0019778">
    <property type="term" value="F:Atg12 activating enzyme activity"/>
    <property type="evidence" value="ECO:0007669"/>
    <property type="project" value="TreeGrafter"/>
</dbReference>
<gene>
    <name evidence="10" type="ORF">NEOLI_004428</name>
</gene>
<dbReference type="InterPro" id="IPR042522">
    <property type="entry name" value="Atg7_N_1"/>
</dbReference>
<dbReference type="Gene3D" id="3.40.140.100">
    <property type="entry name" value="Ubiquitin-like modifier-activating enzyme ATG7 C-terminal domain"/>
    <property type="match status" value="1"/>
</dbReference>